<keyword evidence="1" id="KW-0812">Transmembrane</keyword>
<dbReference type="InterPro" id="IPR039672">
    <property type="entry name" value="MFS_2"/>
</dbReference>
<proteinExistence type="predicted"/>
<dbReference type="Gene3D" id="1.20.1250.20">
    <property type="entry name" value="MFS general substrate transporter like domains"/>
    <property type="match status" value="1"/>
</dbReference>
<comment type="caution">
    <text evidence="2">The sequence shown here is derived from an EMBL/GenBank/DDBJ whole genome shotgun (WGS) entry which is preliminary data.</text>
</comment>
<dbReference type="AlphaFoldDB" id="X1CTT8"/>
<dbReference type="SUPFAM" id="SSF103473">
    <property type="entry name" value="MFS general substrate transporter"/>
    <property type="match status" value="1"/>
</dbReference>
<feature type="transmembrane region" description="Helical" evidence="1">
    <location>
        <begin position="133"/>
        <end position="151"/>
    </location>
</feature>
<dbReference type="Pfam" id="PF13347">
    <property type="entry name" value="MFS_2"/>
    <property type="match status" value="1"/>
</dbReference>
<feature type="transmembrane region" description="Helical" evidence="1">
    <location>
        <begin position="197"/>
        <end position="216"/>
    </location>
</feature>
<reference evidence="2" key="1">
    <citation type="journal article" date="2014" name="Front. Microbiol.">
        <title>High frequency of phylogenetically diverse reductive dehalogenase-homologous genes in deep subseafloor sedimentary metagenomes.</title>
        <authorList>
            <person name="Kawai M."/>
            <person name="Futagami T."/>
            <person name="Toyoda A."/>
            <person name="Takaki Y."/>
            <person name="Nishi S."/>
            <person name="Hori S."/>
            <person name="Arai W."/>
            <person name="Tsubouchi T."/>
            <person name="Morono Y."/>
            <person name="Uchiyama I."/>
            <person name="Ito T."/>
            <person name="Fujiyama A."/>
            <person name="Inagaki F."/>
            <person name="Takami H."/>
        </authorList>
    </citation>
    <scope>NUCLEOTIDE SEQUENCE</scope>
    <source>
        <strain evidence="2">Expedition CK06-06</strain>
    </source>
</reference>
<feature type="transmembrane region" description="Helical" evidence="1">
    <location>
        <begin position="67"/>
        <end position="90"/>
    </location>
</feature>
<dbReference type="PANTHER" id="PTHR11328">
    <property type="entry name" value="MAJOR FACILITATOR SUPERFAMILY DOMAIN-CONTAINING PROTEIN"/>
    <property type="match status" value="1"/>
</dbReference>
<evidence type="ECO:0000256" key="1">
    <source>
        <dbReference type="SAM" id="Phobius"/>
    </source>
</evidence>
<protein>
    <recommendedName>
        <fullName evidence="3">Major facilitator superfamily (MFS) profile domain-containing protein</fullName>
    </recommendedName>
</protein>
<dbReference type="EMBL" id="BART01023758">
    <property type="protein sequence ID" value="GAG96387.1"/>
    <property type="molecule type" value="Genomic_DNA"/>
</dbReference>
<keyword evidence="1" id="KW-1133">Transmembrane helix</keyword>
<name>X1CTT8_9ZZZZ</name>
<sequence length="219" mass="24921">MYVYGDRNTVILAELIIISILSVLLIFLILGLRESEELKERFLRGFEEMGRQSFFKTMKLAFRQKNFIALVLSVMLFSTAWTLHLASHIYYTKDILRMPLSITVYVYTAMFLGFALFIPFWTNVAKKYGHVKTMKLGALLVSIALTSGLWITTLWETILVIFLGGIAFGGFVIMIGPNTADVNDEFTISTGRHQEGTLAGIRTFFYRFALIFQALILTV</sequence>
<gene>
    <name evidence="2" type="ORF">S01H4_43124</name>
</gene>
<feature type="transmembrane region" description="Helical" evidence="1">
    <location>
        <begin position="102"/>
        <end position="121"/>
    </location>
</feature>
<accession>X1CTT8</accession>
<feature type="non-terminal residue" evidence="2">
    <location>
        <position position="219"/>
    </location>
</feature>
<organism evidence="2">
    <name type="scientific">marine sediment metagenome</name>
    <dbReference type="NCBI Taxonomy" id="412755"/>
    <lineage>
        <taxon>unclassified sequences</taxon>
        <taxon>metagenomes</taxon>
        <taxon>ecological metagenomes</taxon>
    </lineage>
</organism>
<keyword evidence="1" id="KW-0472">Membrane</keyword>
<dbReference type="PANTHER" id="PTHR11328:SF24">
    <property type="entry name" value="MAJOR FACILITATOR SUPERFAMILY (MFS) PROFILE DOMAIN-CONTAINING PROTEIN"/>
    <property type="match status" value="1"/>
</dbReference>
<dbReference type="GO" id="GO:0015293">
    <property type="term" value="F:symporter activity"/>
    <property type="evidence" value="ECO:0007669"/>
    <property type="project" value="InterPro"/>
</dbReference>
<evidence type="ECO:0000313" key="2">
    <source>
        <dbReference type="EMBL" id="GAG96387.1"/>
    </source>
</evidence>
<feature type="transmembrane region" description="Helical" evidence="1">
    <location>
        <begin position="12"/>
        <end position="32"/>
    </location>
</feature>
<dbReference type="GO" id="GO:0005886">
    <property type="term" value="C:plasma membrane"/>
    <property type="evidence" value="ECO:0007669"/>
    <property type="project" value="TreeGrafter"/>
</dbReference>
<dbReference type="GO" id="GO:0008643">
    <property type="term" value="P:carbohydrate transport"/>
    <property type="evidence" value="ECO:0007669"/>
    <property type="project" value="InterPro"/>
</dbReference>
<evidence type="ECO:0008006" key="3">
    <source>
        <dbReference type="Google" id="ProtNLM"/>
    </source>
</evidence>
<dbReference type="InterPro" id="IPR036259">
    <property type="entry name" value="MFS_trans_sf"/>
</dbReference>
<feature type="transmembrane region" description="Helical" evidence="1">
    <location>
        <begin position="157"/>
        <end position="176"/>
    </location>
</feature>